<dbReference type="InterPro" id="IPR011055">
    <property type="entry name" value="Dup_hybrid_motif"/>
</dbReference>
<evidence type="ECO:0000313" key="9">
    <source>
        <dbReference type="EMBL" id="KVX03391.1"/>
    </source>
</evidence>
<dbReference type="InterPro" id="IPR016047">
    <property type="entry name" value="M23ase_b-sheet_dom"/>
</dbReference>
<evidence type="ECO:0000313" key="10">
    <source>
        <dbReference type="Proteomes" id="UP000055702"/>
    </source>
</evidence>
<dbReference type="GO" id="GO:0004222">
    <property type="term" value="F:metalloendopeptidase activity"/>
    <property type="evidence" value="ECO:0007669"/>
    <property type="project" value="TreeGrafter"/>
</dbReference>
<dbReference type="PROSITE" id="PS51782">
    <property type="entry name" value="LYSM"/>
    <property type="match status" value="1"/>
</dbReference>
<dbReference type="Gene3D" id="2.70.70.10">
    <property type="entry name" value="Glucose Permease (Domain IIA)"/>
    <property type="match status" value="1"/>
</dbReference>
<evidence type="ECO:0000256" key="3">
    <source>
        <dbReference type="ARBA" id="ARBA00022670"/>
    </source>
</evidence>
<keyword evidence="6" id="KW-0862">Zinc</keyword>
<dbReference type="GO" id="GO:0046872">
    <property type="term" value="F:metal ion binding"/>
    <property type="evidence" value="ECO:0007669"/>
    <property type="project" value="UniProtKB-KW"/>
</dbReference>
<dbReference type="InterPro" id="IPR007340">
    <property type="entry name" value="LysM_Opacity-associatedA"/>
</dbReference>
<evidence type="ECO:0000256" key="4">
    <source>
        <dbReference type="ARBA" id="ARBA00022723"/>
    </source>
</evidence>
<comment type="caution">
    <text evidence="9">The sequence shown here is derived from an EMBL/GenBank/DDBJ whole genome shotgun (WGS) entry which is preliminary data.</text>
</comment>
<dbReference type="PANTHER" id="PTHR21666:SF288">
    <property type="entry name" value="CELL DIVISION PROTEIN YTFB"/>
    <property type="match status" value="1"/>
</dbReference>
<evidence type="ECO:0000259" key="8">
    <source>
        <dbReference type="PROSITE" id="PS51782"/>
    </source>
</evidence>
<dbReference type="GO" id="GO:0006508">
    <property type="term" value="P:proteolysis"/>
    <property type="evidence" value="ECO:0007669"/>
    <property type="project" value="UniProtKB-KW"/>
</dbReference>
<dbReference type="GO" id="GO:0042834">
    <property type="term" value="F:peptidoglycan binding"/>
    <property type="evidence" value="ECO:0007669"/>
    <property type="project" value="InterPro"/>
</dbReference>
<organism evidence="9">
    <name type="scientific">Shewanella frigidimarina</name>
    <dbReference type="NCBI Taxonomy" id="56812"/>
    <lineage>
        <taxon>Bacteria</taxon>
        <taxon>Pseudomonadati</taxon>
        <taxon>Pseudomonadota</taxon>
        <taxon>Gammaproteobacteria</taxon>
        <taxon>Alteromonadales</taxon>
        <taxon>Shewanellaceae</taxon>
        <taxon>Shewanella</taxon>
    </lineage>
</organism>
<comment type="subcellular location">
    <subcellularLocation>
        <location evidence="2">Cell envelope</location>
    </subcellularLocation>
</comment>
<dbReference type="AlphaFoldDB" id="A0A106C384"/>
<evidence type="ECO:0000256" key="1">
    <source>
        <dbReference type="ARBA" id="ARBA00001947"/>
    </source>
</evidence>
<evidence type="ECO:0000256" key="5">
    <source>
        <dbReference type="ARBA" id="ARBA00022801"/>
    </source>
</evidence>
<gene>
    <name evidence="9" type="ORF">AWJ07_02160</name>
</gene>
<dbReference type="RefSeq" id="WP_059744004.1">
    <property type="nucleotide sequence ID" value="NZ_JBOZPV010000003.1"/>
</dbReference>
<reference evidence="9 10" key="1">
    <citation type="submission" date="2016-01" db="EMBL/GenBank/DDBJ databases">
        <title>Draft genome of the antarctic isolate Shewanella frigidimarina Ag06-30.</title>
        <authorList>
            <person name="Parmeciano Di Noto G."/>
            <person name="Vazquez S."/>
            <person name="Mac Cormack W."/>
            <person name="Iriarte A."/>
            <person name="Quiroga C."/>
        </authorList>
    </citation>
    <scope>NUCLEOTIDE SEQUENCE [LARGE SCALE GENOMIC DNA]</scope>
    <source>
        <strain evidence="9 10">Ag06-30</strain>
    </source>
</reference>
<feature type="domain" description="LysM" evidence="8">
    <location>
        <begin position="157"/>
        <end position="205"/>
    </location>
</feature>
<dbReference type="EMBL" id="LRDC01000001">
    <property type="protein sequence ID" value="KVX03391.1"/>
    <property type="molecule type" value="Genomic_DNA"/>
</dbReference>
<keyword evidence="5" id="KW-0378">Hydrolase</keyword>
<evidence type="ECO:0000256" key="6">
    <source>
        <dbReference type="ARBA" id="ARBA00022833"/>
    </source>
</evidence>
<dbReference type="PANTHER" id="PTHR21666">
    <property type="entry name" value="PEPTIDASE-RELATED"/>
    <property type="match status" value="1"/>
</dbReference>
<dbReference type="Gene3D" id="3.10.450.350">
    <property type="match status" value="2"/>
</dbReference>
<dbReference type="Pfam" id="PF01551">
    <property type="entry name" value="Peptidase_M23"/>
    <property type="match status" value="1"/>
</dbReference>
<dbReference type="GO" id="GO:0030313">
    <property type="term" value="C:cell envelope"/>
    <property type="evidence" value="ECO:0007669"/>
    <property type="project" value="UniProtKB-SubCell"/>
</dbReference>
<dbReference type="Pfam" id="PF04225">
    <property type="entry name" value="LysM_OapA"/>
    <property type="match status" value="1"/>
</dbReference>
<dbReference type="Proteomes" id="UP000055702">
    <property type="component" value="Unassembled WGS sequence"/>
</dbReference>
<keyword evidence="7" id="KW-0482">Metalloprotease</keyword>
<keyword evidence="4" id="KW-0479">Metal-binding</keyword>
<dbReference type="InterPro" id="IPR045834">
    <property type="entry name" value="Csd3_N2"/>
</dbReference>
<protein>
    <submittedName>
        <fullName evidence="9">Peptidase M23</fullName>
    </submittedName>
</protein>
<proteinExistence type="predicted"/>
<dbReference type="CDD" id="cd12797">
    <property type="entry name" value="M23_peptidase"/>
    <property type="match status" value="1"/>
</dbReference>
<evidence type="ECO:0000256" key="7">
    <source>
        <dbReference type="ARBA" id="ARBA00023049"/>
    </source>
</evidence>
<dbReference type="Pfam" id="PF08525">
    <property type="entry name" value="OapA_N"/>
    <property type="match status" value="1"/>
</dbReference>
<dbReference type="InterPro" id="IPR013731">
    <property type="entry name" value="OapA_N"/>
</dbReference>
<sequence>MAKLLTLFTLLPKAHQITLSLLVILTTFILMFPSEDAQASKQTRLVSQSADKSDIETNKRYAIPLAFRTPTAPSHNDRIADDESTDFISNDALASSDNSEDVSSGETPDDEAFSQHLAMLQTSTSDIDGMINDLDQQVATQKAKIKQQAANDDYSVEYYEVAKGDTLGGLFSRAGLSAKDVYDITQLPLAKKNLLKIMPGEEIAISKNAQGELQELTYRMDKVSTLIISQHNEQYKETVNTKEVVNRTSFISANIKSNFWNAAADAGLSGNHIMELANIFGWDVDFALDIRKGDHFSLLFEQEYADGQFLRNGNILAAEFINQGERYTAVRYTDGEYYSENGSSMRKAFLRSPVDFKYVSSNFNPRRLHPVTGQIKAHRGVDYVAAIGTPIKAAGKGKVVEAGYNQFNGNYVFIKHNETYTTKYLHLTKRKVNRGETVKQGQIIGTLGKTGRVTGAHLHYEFIVNGVHRNPRTIDLPKSMPIDRREKNKFAALSKQLMTKLKSNQQQQLASN</sequence>
<dbReference type="FunFam" id="2.70.70.10:FF:000002">
    <property type="entry name" value="Murein DD-endopeptidase MepM"/>
    <property type="match status" value="1"/>
</dbReference>
<comment type="cofactor">
    <cofactor evidence="1">
        <name>Zn(2+)</name>
        <dbReference type="ChEBI" id="CHEBI:29105"/>
    </cofactor>
</comment>
<accession>A0A106C384</accession>
<dbReference type="InterPro" id="IPR050570">
    <property type="entry name" value="Cell_wall_metabolism_enzyme"/>
</dbReference>
<name>A0A106C384_SHEFR</name>
<dbReference type="InterPro" id="IPR018392">
    <property type="entry name" value="LysM"/>
</dbReference>
<dbReference type="Pfam" id="PF19425">
    <property type="entry name" value="Csd3_N2"/>
    <property type="match status" value="1"/>
</dbReference>
<dbReference type="SUPFAM" id="SSF51261">
    <property type="entry name" value="Duplicated hybrid motif"/>
    <property type="match status" value="1"/>
</dbReference>
<evidence type="ECO:0000256" key="2">
    <source>
        <dbReference type="ARBA" id="ARBA00004196"/>
    </source>
</evidence>
<keyword evidence="3" id="KW-0645">Protease</keyword>